<proteinExistence type="predicted"/>
<dbReference type="EMBL" id="BKCJ011083556">
    <property type="protein sequence ID" value="GFC82261.1"/>
    <property type="molecule type" value="Genomic_DNA"/>
</dbReference>
<evidence type="ECO:0000313" key="2">
    <source>
        <dbReference type="EMBL" id="GFC82261.1"/>
    </source>
</evidence>
<evidence type="ECO:0000256" key="1">
    <source>
        <dbReference type="SAM" id="MobiDB-lite"/>
    </source>
</evidence>
<name>A0A699RI09_TANCI</name>
<feature type="region of interest" description="Disordered" evidence="1">
    <location>
        <begin position="1"/>
        <end position="30"/>
    </location>
</feature>
<comment type="caution">
    <text evidence="2">The sequence shown here is derived from an EMBL/GenBank/DDBJ whole genome shotgun (WGS) entry which is preliminary data.</text>
</comment>
<gene>
    <name evidence="2" type="ORF">Tci_854231</name>
</gene>
<feature type="non-terminal residue" evidence="2">
    <location>
        <position position="1"/>
    </location>
</feature>
<organism evidence="2">
    <name type="scientific">Tanacetum cinerariifolium</name>
    <name type="common">Dalmatian daisy</name>
    <name type="synonym">Chrysanthemum cinerariifolium</name>
    <dbReference type="NCBI Taxonomy" id="118510"/>
    <lineage>
        <taxon>Eukaryota</taxon>
        <taxon>Viridiplantae</taxon>
        <taxon>Streptophyta</taxon>
        <taxon>Embryophyta</taxon>
        <taxon>Tracheophyta</taxon>
        <taxon>Spermatophyta</taxon>
        <taxon>Magnoliopsida</taxon>
        <taxon>eudicotyledons</taxon>
        <taxon>Gunneridae</taxon>
        <taxon>Pentapetalae</taxon>
        <taxon>asterids</taxon>
        <taxon>campanulids</taxon>
        <taxon>Asterales</taxon>
        <taxon>Asteraceae</taxon>
        <taxon>Asteroideae</taxon>
        <taxon>Anthemideae</taxon>
        <taxon>Anthemidinae</taxon>
        <taxon>Tanacetum</taxon>
    </lineage>
</organism>
<sequence>MSADVARSHGGDGGGEDRPPPHHVPSGCMGCFVNRAKANERPIWAAGQRAG</sequence>
<dbReference type="AlphaFoldDB" id="A0A699RI09"/>
<protein>
    <submittedName>
        <fullName evidence="2">Uncharacterized protein</fullName>
    </submittedName>
</protein>
<accession>A0A699RI09</accession>
<feature type="compositionally biased region" description="Basic and acidic residues" evidence="1">
    <location>
        <begin position="1"/>
        <end position="20"/>
    </location>
</feature>
<reference evidence="2" key="1">
    <citation type="journal article" date="2019" name="Sci. Rep.">
        <title>Draft genome of Tanacetum cinerariifolium, the natural source of mosquito coil.</title>
        <authorList>
            <person name="Yamashiro T."/>
            <person name="Shiraishi A."/>
            <person name="Satake H."/>
            <person name="Nakayama K."/>
        </authorList>
    </citation>
    <scope>NUCLEOTIDE SEQUENCE</scope>
</reference>